<evidence type="ECO:0000256" key="1">
    <source>
        <dbReference type="SAM" id="MobiDB-lite"/>
    </source>
</evidence>
<name>A0AAE5X016_9BRAD</name>
<gene>
    <name evidence="2" type="ORF">XH91_12750</name>
</gene>
<evidence type="ECO:0000313" key="3">
    <source>
        <dbReference type="Proteomes" id="UP000288972"/>
    </source>
</evidence>
<protein>
    <submittedName>
        <fullName evidence="2">Uncharacterized protein</fullName>
    </submittedName>
</protein>
<organism evidence="2 3">
    <name type="scientific">Bradyrhizobium guangzhouense</name>
    <dbReference type="NCBI Taxonomy" id="1325095"/>
    <lineage>
        <taxon>Bacteria</taxon>
        <taxon>Pseudomonadati</taxon>
        <taxon>Pseudomonadota</taxon>
        <taxon>Alphaproteobacteria</taxon>
        <taxon>Hyphomicrobiales</taxon>
        <taxon>Nitrobacteraceae</taxon>
        <taxon>Bradyrhizobium</taxon>
    </lineage>
</organism>
<accession>A0AAE5X016</accession>
<reference evidence="2 3" key="1">
    <citation type="submission" date="2018-06" db="EMBL/GenBank/DDBJ databases">
        <title>Comparative genomics of rhizobia nodulating Arachis hypogaea in China.</title>
        <authorList>
            <person name="Li Y."/>
        </authorList>
    </citation>
    <scope>NUCLEOTIDE SEQUENCE [LARGE SCALE GENOMIC DNA]</scope>
    <source>
        <strain evidence="2 3">CCBAU 51670</strain>
    </source>
</reference>
<dbReference type="Proteomes" id="UP000288972">
    <property type="component" value="Chromosome"/>
</dbReference>
<feature type="compositionally biased region" description="Polar residues" evidence="1">
    <location>
        <begin position="1"/>
        <end position="12"/>
    </location>
</feature>
<evidence type="ECO:0000313" key="2">
    <source>
        <dbReference type="EMBL" id="QAU46146.1"/>
    </source>
</evidence>
<proteinExistence type="predicted"/>
<dbReference type="AlphaFoldDB" id="A0AAE5X016"/>
<dbReference type="RefSeq" id="WP_128950923.1">
    <property type="nucleotide sequence ID" value="NZ_CP030053.1"/>
</dbReference>
<dbReference type="KEGG" id="bgz:XH91_12750"/>
<feature type="region of interest" description="Disordered" evidence="1">
    <location>
        <begin position="1"/>
        <end position="21"/>
    </location>
</feature>
<dbReference type="EMBL" id="CP030053">
    <property type="protein sequence ID" value="QAU46146.1"/>
    <property type="molecule type" value="Genomic_DNA"/>
</dbReference>
<sequence length="103" mass="11337">MTGPQQVYSQPARNAEELRRRSVRPIHSGHIWHGTDQIGWIENGGVFSVATKKKFAMLDDDGNLYDLNGQSLNLSLQQVNSGGRLGPDNHAHAVARFKELGDG</sequence>